<feature type="region of interest" description="Disordered" evidence="9">
    <location>
        <begin position="249"/>
        <end position="279"/>
    </location>
</feature>
<accession>A0A098VM74</accession>
<evidence type="ECO:0000256" key="1">
    <source>
        <dbReference type="ARBA" id="ARBA00004123"/>
    </source>
</evidence>
<dbReference type="GO" id="GO:0046540">
    <property type="term" value="C:U4/U6 x U5 tri-snRNP complex"/>
    <property type="evidence" value="ECO:0007669"/>
    <property type="project" value="InterPro"/>
</dbReference>
<dbReference type="Proteomes" id="UP000029725">
    <property type="component" value="Unassembled WGS sequence"/>
</dbReference>
<reference evidence="11 12" key="1">
    <citation type="submission" date="2014-04" db="EMBL/GenBank/DDBJ databases">
        <title>A new species of microsporidia sheds light on the evolution of extreme parasitism.</title>
        <authorList>
            <person name="Haag K.L."/>
            <person name="James T.Y."/>
            <person name="Larsson R."/>
            <person name="Schaer T.M."/>
            <person name="Refardt D."/>
            <person name="Pombert J.-F."/>
            <person name="Ebert D."/>
        </authorList>
    </citation>
    <scope>NUCLEOTIDE SEQUENCE [LARGE SCALE GENOMIC DNA]</scope>
    <source>
        <strain evidence="11 12">UGP3</strain>
        <tissue evidence="11">Spores</tissue>
    </source>
</reference>
<dbReference type="Pfam" id="PF09785">
    <property type="entry name" value="Prp31_C"/>
    <property type="match status" value="1"/>
</dbReference>
<name>A0A098VM74_9MICR</name>
<dbReference type="RefSeq" id="XP_013236638.1">
    <property type="nucleotide sequence ID" value="XM_013381184.1"/>
</dbReference>
<evidence type="ECO:0000256" key="8">
    <source>
        <dbReference type="ARBA" id="ARBA00023274"/>
    </source>
</evidence>
<evidence type="ECO:0000313" key="12">
    <source>
        <dbReference type="Proteomes" id="UP000029725"/>
    </source>
</evidence>
<dbReference type="PANTHER" id="PTHR13904">
    <property type="entry name" value="PRE-MRNA SPLICING FACTOR PRP31"/>
    <property type="match status" value="1"/>
</dbReference>
<evidence type="ECO:0000256" key="9">
    <source>
        <dbReference type="SAM" id="MobiDB-lite"/>
    </source>
</evidence>
<dbReference type="SMART" id="SM00931">
    <property type="entry name" value="NOSIC"/>
    <property type="match status" value="1"/>
</dbReference>
<dbReference type="InterPro" id="IPR002687">
    <property type="entry name" value="Nop_dom"/>
</dbReference>
<dbReference type="GO" id="GO:0003723">
    <property type="term" value="F:RNA binding"/>
    <property type="evidence" value="ECO:0007669"/>
    <property type="project" value="UniProtKB-KW"/>
</dbReference>
<sequence length="402" mass="44078">MSTLYVVSSKILDLLAQVETYSLASEPMNEQVNYIIVDVNESIVELDEIIKVAFADLRARYAARFPELETVNISLLEYARCVILIGDSPTLSNINFSSLMLSPSAIMILSMCSTTTTGKAIDKASLDRSIYIANFIISALDAKSKVLGSAMQASKLGIGGDLAGFSKSSSMHSGFISQCDILRNINQSEYKIRAIRLVSGKCALAARYDADHLRENLSINRKLHPQASSKYGVSLRAEIEKKIEKMLEPPPIQKPKPLAAPKEHAKQRRGGKRVKKQRESVAITEMRRLQNRMTFGTIAEDEIIYGDETIGLGQVKMGDNREGIIDAYSKIAAPKANNKAREALLKKGREVTSKFSFTSGIISSLSISNGQGIQLQNPEKPAHSSNSVLKGILTSTKLYSTK</sequence>
<keyword evidence="12" id="KW-1185">Reference proteome</keyword>
<dbReference type="OrthoDB" id="4771285at2759"/>
<dbReference type="SUPFAM" id="SSF89124">
    <property type="entry name" value="Nop domain"/>
    <property type="match status" value="1"/>
</dbReference>
<evidence type="ECO:0000256" key="7">
    <source>
        <dbReference type="ARBA" id="ARBA00023242"/>
    </source>
</evidence>
<dbReference type="PROSITE" id="PS51358">
    <property type="entry name" value="NOP"/>
    <property type="match status" value="1"/>
</dbReference>
<dbReference type="VEuPathDB" id="MicrosporidiaDB:DI09_81p50"/>
<dbReference type="GeneID" id="25260912"/>
<dbReference type="InterPro" id="IPR012976">
    <property type="entry name" value="NOSIC"/>
</dbReference>
<evidence type="ECO:0000256" key="3">
    <source>
        <dbReference type="ARBA" id="ARBA00022664"/>
    </source>
</evidence>
<dbReference type="GO" id="GO:0071011">
    <property type="term" value="C:precatalytic spliceosome"/>
    <property type="evidence" value="ECO:0007669"/>
    <property type="project" value="TreeGrafter"/>
</dbReference>
<dbReference type="InterPro" id="IPR019175">
    <property type="entry name" value="Prp31_C"/>
</dbReference>
<evidence type="ECO:0000256" key="2">
    <source>
        <dbReference type="ARBA" id="ARBA00005572"/>
    </source>
</evidence>
<evidence type="ECO:0000313" key="11">
    <source>
        <dbReference type="EMBL" id="KGG50202.1"/>
    </source>
</evidence>
<dbReference type="Gene3D" id="1.10.287.4070">
    <property type="match status" value="1"/>
</dbReference>
<evidence type="ECO:0000256" key="6">
    <source>
        <dbReference type="ARBA" id="ARBA00023187"/>
    </source>
</evidence>
<keyword evidence="8" id="KW-0687">Ribonucleoprotein</keyword>
<dbReference type="InterPro" id="IPR036070">
    <property type="entry name" value="Nop_dom_sf"/>
</dbReference>
<dbReference type="AlphaFoldDB" id="A0A098VM74"/>
<gene>
    <name evidence="11" type="ORF">DI09_81p50</name>
</gene>
<feature type="domain" description="Nop" evidence="10">
    <location>
        <begin position="101"/>
        <end position="248"/>
    </location>
</feature>
<comment type="subcellular location">
    <subcellularLocation>
        <location evidence="1">Nucleus</location>
    </subcellularLocation>
</comment>
<dbReference type="PANTHER" id="PTHR13904:SF0">
    <property type="entry name" value="U4_U6 SMALL NUCLEAR RIBONUCLEOPROTEIN PRP31"/>
    <property type="match status" value="1"/>
</dbReference>
<keyword evidence="6" id="KW-0508">mRNA splicing</keyword>
<comment type="similarity">
    <text evidence="2">Belongs to the PRP31 family.</text>
</comment>
<dbReference type="InterPro" id="IPR027105">
    <property type="entry name" value="Prp31"/>
</dbReference>
<dbReference type="EMBL" id="JMKJ01000592">
    <property type="protein sequence ID" value="KGG50202.1"/>
    <property type="molecule type" value="Genomic_DNA"/>
</dbReference>
<dbReference type="GO" id="GO:0005687">
    <property type="term" value="C:U4 snRNP"/>
    <property type="evidence" value="ECO:0007669"/>
    <property type="project" value="TreeGrafter"/>
</dbReference>
<comment type="caution">
    <text evidence="11">The sequence shown here is derived from an EMBL/GenBank/DDBJ whole genome shotgun (WGS) entry which is preliminary data.</text>
</comment>
<evidence type="ECO:0000256" key="4">
    <source>
        <dbReference type="ARBA" id="ARBA00022728"/>
    </source>
</evidence>
<keyword evidence="3" id="KW-0507">mRNA processing</keyword>
<keyword evidence="5" id="KW-0694">RNA-binding</keyword>
<keyword evidence="4" id="KW-0747">Spliceosome</keyword>
<feature type="compositionally biased region" description="Basic residues" evidence="9">
    <location>
        <begin position="265"/>
        <end position="276"/>
    </location>
</feature>
<organism evidence="11 12">
    <name type="scientific">Mitosporidium daphniae</name>
    <dbReference type="NCBI Taxonomy" id="1485682"/>
    <lineage>
        <taxon>Eukaryota</taxon>
        <taxon>Fungi</taxon>
        <taxon>Fungi incertae sedis</taxon>
        <taxon>Microsporidia</taxon>
        <taxon>Mitosporidium</taxon>
    </lineage>
</organism>
<protein>
    <submittedName>
        <fullName evidence="11">Putative pre-mRNA splicing factor</fullName>
    </submittedName>
</protein>
<dbReference type="GO" id="GO:0000244">
    <property type="term" value="P:spliceosomal tri-snRNP complex assembly"/>
    <property type="evidence" value="ECO:0007669"/>
    <property type="project" value="InterPro"/>
</dbReference>
<proteinExistence type="inferred from homology"/>
<keyword evidence="7" id="KW-0539">Nucleus</keyword>
<dbReference type="HOGENOM" id="CLU_685276_0_0_1"/>
<dbReference type="Pfam" id="PF01798">
    <property type="entry name" value="Nop"/>
    <property type="match status" value="2"/>
</dbReference>
<evidence type="ECO:0000259" key="10">
    <source>
        <dbReference type="PROSITE" id="PS51358"/>
    </source>
</evidence>
<evidence type="ECO:0000256" key="5">
    <source>
        <dbReference type="ARBA" id="ARBA00022884"/>
    </source>
</evidence>